<evidence type="ECO:0000259" key="1">
    <source>
        <dbReference type="Pfam" id="PF00534"/>
    </source>
</evidence>
<dbReference type="InterPro" id="IPR050194">
    <property type="entry name" value="Glycosyltransferase_grp1"/>
</dbReference>
<comment type="caution">
    <text evidence="3">The sequence shown here is derived from an EMBL/GenBank/DDBJ whole genome shotgun (WGS) entry which is preliminary data.</text>
</comment>
<dbReference type="Gene3D" id="3.40.50.2000">
    <property type="entry name" value="Glycogen Phosphorylase B"/>
    <property type="match status" value="2"/>
</dbReference>
<dbReference type="PANTHER" id="PTHR45947:SF3">
    <property type="entry name" value="SULFOQUINOVOSYL TRANSFERASE SQD2"/>
    <property type="match status" value="1"/>
</dbReference>
<dbReference type="AlphaFoldDB" id="A0AAE8T2F7"/>
<keyword evidence="3" id="KW-0808">Transferase</keyword>
<feature type="domain" description="Glycosyl transferase family 1" evidence="1">
    <location>
        <begin position="211"/>
        <end position="366"/>
    </location>
</feature>
<dbReference type="SUPFAM" id="SSF53756">
    <property type="entry name" value="UDP-Glycosyltransferase/glycogen phosphorylase"/>
    <property type="match status" value="1"/>
</dbReference>
<dbReference type="InterPro" id="IPR028098">
    <property type="entry name" value="Glyco_trans_4-like_N"/>
</dbReference>
<evidence type="ECO:0000259" key="2">
    <source>
        <dbReference type="Pfam" id="PF13439"/>
    </source>
</evidence>
<sequence length="409" mass="45108">MPSTWRPVRYSILRSTAQYPVEQAGQKMTTQRIVHIVEAFGGGVLSMLVHLANHAAATGVDVTVLHSIRPETPADFQTLFRPDVKLVHVGMAREVSVRNDLIGLRALVQCLRECRPTVIHLHSSKAGVLGRAAARIAAPAAKVLYSPHGLSFLRCDVSRAKQFAYLSFERAAALLGGTIVACSDSELREVKGRIRAKSAVLVENGVNVAEIPSRRARDDRKIAIGMSGRASFQKNHQAFVQLASELHDSDVEFLWIGGDAGEIPDPRDSRAIVCSGWVTRSRALELTSGLDIYVQTSRWEGMPVALIEAQVAGLPAVVTDVVGNRDVVIHGVTGYVASSVDEMVRYVALLRDDRQLREQMGESARKFALHRFSMNSIFRQWHSLYGLNVHPRRADTRYFEHAAPEHVKA</sequence>
<reference evidence="3 4" key="1">
    <citation type="submission" date="2018-06" db="EMBL/GenBank/DDBJ databases">
        <authorList>
            <consortium name="Pathogen Informatics"/>
            <person name="Doyle S."/>
        </authorList>
    </citation>
    <scope>NUCLEOTIDE SEQUENCE [LARGE SCALE GENOMIC DNA]</scope>
    <source>
        <strain evidence="3 4">NCTC10661</strain>
    </source>
</reference>
<dbReference type="Pfam" id="PF00534">
    <property type="entry name" value="Glycos_transf_1"/>
    <property type="match status" value="1"/>
</dbReference>
<accession>A0AAE8T2F7</accession>
<dbReference type="InterPro" id="IPR001296">
    <property type="entry name" value="Glyco_trans_1"/>
</dbReference>
<organism evidence="3 4">
    <name type="scientific">Burkholderia cepacia</name>
    <name type="common">Pseudomonas cepacia</name>
    <dbReference type="NCBI Taxonomy" id="292"/>
    <lineage>
        <taxon>Bacteria</taxon>
        <taxon>Pseudomonadati</taxon>
        <taxon>Pseudomonadota</taxon>
        <taxon>Betaproteobacteria</taxon>
        <taxon>Burkholderiales</taxon>
        <taxon>Burkholderiaceae</taxon>
        <taxon>Burkholderia</taxon>
        <taxon>Burkholderia cepacia complex</taxon>
    </lineage>
</organism>
<dbReference type="Proteomes" id="UP000250416">
    <property type="component" value="Unassembled WGS sequence"/>
</dbReference>
<dbReference type="EMBL" id="UARD01000010">
    <property type="protein sequence ID" value="SPV17875.1"/>
    <property type="molecule type" value="Genomic_DNA"/>
</dbReference>
<gene>
    <name evidence="3" type="ORF">NCTC10661_02200</name>
</gene>
<evidence type="ECO:0000313" key="4">
    <source>
        <dbReference type="Proteomes" id="UP000250416"/>
    </source>
</evidence>
<evidence type="ECO:0000313" key="3">
    <source>
        <dbReference type="EMBL" id="SPV17875.1"/>
    </source>
</evidence>
<feature type="domain" description="Glycosyltransferase subfamily 4-like N-terminal" evidence="2">
    <location>
        <begin position="42"/>
        <end position="209"/>
    </location>
</feature>
<dbReference type="PANTHER" id="PTHR45947">
    <property type="entry name" value="SULFOQUINOVOSYL TRANSFERASE SQD2"/>
    <property type="match status" value="1"/>
</dbReference>
<name>A0AAE8T2F7_BURCE</name>
<proteinExistence type="predicted"/>
<protein>
    <submittedName>
        <fullName evidence="3">Group 1 glycosyl transferase</fullName>
    </submittedName>
</protein>
<dbReference type="Pfam" id="PF13439">
    <property type="entry name" value="Glyco_transf_4"/>
    <property type="match status" value="1"/>
</dbReference>
<dbReference type="GO" id="GO:0016757">
    <property type="term" value="F:glycosyltransferase activity"/>
    <property type="evidence" value="ECO:0007669"/>
    <property type="project" value="InterPro"/>
</dbReference>